<reference evidence="3" key="1">
    <citation type="journal article" date="2019" name="Int. J. Syst. Evol. Microbiol.">
        <title>The Global Catalogue of Microorganisms (GCM) 10K type strain sequencing project: providing services to taxonomists for standard genome sequencing and annotation.</title>
        <authorList>
            <consortium name="The Broad Institute Genomics Platform"/>
            <consortium name="The Broad Institute Genome Sequencing Center for Infectious Disease"/>
            <person name="Wu L."/>
            <person name="Ma J."/>
        </authorList>
    </citation>
    <scope>NUCLEOTIDE SEQUENCE [LARGE SCALE GENOMIC DNA]</scope>
    <source>
        <strain evidence="3">JCM 13476</strain>
    </source>
</reference>
<protein>
    <recommendedName>
        <fullName evidence="4">Protein activator of alkane oxidation PraB</fullName>
    </recommendedName>
</protein>
<evidence type="ECO:0000256" key="1">
    <source>
        <dbReference type="SAM" id="SignalP"/>
    </source>
</evidence>
<sequence>MKRIIASLAAIAMMAGAAPAFAGTSVTPAPSSFTLSGSVTVSQSVNLTCNLSLNVSVDSAGNAKITGGSLSAGNALCPSVVLTNFDWPISATAPSSPGAATQLAIANFKANTLTGNCAGTLTVAWNNSTKQATVASTVSGTSLGMSKPCTINGVLSSSNSSVSINVT</sequence>
<feature type="chain" id="PRO_5046020571" description="Protein activator of alkane oxidation PraB" evidence="1">
    <location>
        <begin position="23"/>
        <end position="167"/>
    </location>
</feature>
<accession>A0ABP3I268</accession>
<gene>
    <name evidence="2" type="ORF">GCM10009093_13670</name>
</gene>
<organism evidence="2 3">
    <name type="scientific">Brevundimonas terrae</name>
    <dbReference type="NCBI Taxonomy" id="363631"/>
    <lineage>
        <taxon>Bacteria</taxon>
        <taxon>Pseudomonadati</taxon>
        <taxon>Pseudomonadota</taxon>
        <taxon>Alphaproteobacteria</taxon>
        <taxon>Caulobacterales</taxon>
        <taxon>Caulobacteraceae</taxon>
        <taxon>Brevundimonas</taxon>
    </lineage>
</organism>
<evidence type="ECO:0008006" key="4">
    <source>
        <dbReference type="Google" id="ProtNLM"/>
    </source>
</evidence>
<feature type="signal peptide" evidence="1">
    <location>
        <begin position="1"/>
        <end position="22"/>
    </location>
</feature>
<dbReference type="EMBL" id="BAAAEJ010000006">
    <property type="protein sequence ID" value="GAA0388209.1"/>
    <property type="molecule type" value="Genomic_DNA"/>
</dbReference>
<dbReference type="Proteomes" id="UP001500791">
    <property type="component" value="Unassembled WGS sequence"/>
</dbReference>
<comment type="caution">
    <text evidence="2">The sequence shown here is derived from an EMBL/GenBank/DDBJ whole genome shotgun (WGS) entry which is preliminary data.</text>
</comment>
<keyword evidence="3" id="KW-1185">Reference proteome</keyword>
<evidence type="ECO:0000313" key="3">
    <source>
        <dbReference type="Proteomes" id="UP001500791"/>
    </source>
</evidence>
<name>A0ABP3I268_9CAUL</name>
<keyword evidence="1" id="KW-0732">Signal</keyword>
<proteinExistence type="predicted"/>
<evidence type="ECO:0000313" key="2">
    <source>
        <dbReference type="EMBL" id="GAA0388209.1"/>
    </source>
</evidence>